<evidence type="ECO:0000256" key="5">
    <source>
        <dbReference type="ARBA" id="ARBA00022692"/>
    </source>
</evidence>
<keyword evidence="4" id="KW-1134">Transmembrane beta strand</keyword>
<dbReference type="OrthoDB" id="9813458at2"/>
<dbReference type="GO" id="GO:0009279">
    <property type="term" value="C:cell outer membrane"/>
    <property type="evidence" value="ECO:0007669"/>
    <property type="project" value="UniProtKB-SubCell"/>
</dbReference>
<dbReference type="KEGG" id="mej:Q7A_1654"/>
<dbReference type="GO" id="GO:0015288">
    <property type="term" value="F:porin activity"/>
    <property type="evidence" value="ECO:0007669"/>
    <property type="project" value="TreeGrafter"/>
</dbReference>
<keyword evidence="10" id="KW-1185">Reference proteome</keyword>
<evidence type="ECO:0000256" key="6">
    <source>
        <dbReference type="ARBA" id="ARBA00023136"/>
    </source>
</evidence>
<dbReference type="InterPro" id="IPR051906">
    <property type="entry name" value="TolC-like"/>
</dbReference>
<dbReference type="AlphaFoldDB" id="I1XJA9"/>
<proteinExistence type="inferred from homology"/>
<comment type="subcellular location">
    <subcellularLocation>
        <location evidence="1">Cell outer membrane</location>
    </subcellularLocation>
</comment>
<evidence type="ECO:0000256" key="3">
    <source>
        <dbReference type="ARBA" id="ARBA00022448"/>
    </source>
</evidence>
<dbReference type="PANTHER" id="PTHR30026">
    <property type="entry name" value="OUTER MEMBRANE PROTEIN TOLC"/>
    <property type="match status" value="1"/>
</dbReference>
<dbReference type="PATRIC" id="fig|754476.3.peg.1635"/>
<dbReference type="EMBL" id="CP003390">
    <property type="protein sequence ID" value="AFI84478.1"/>
    <property type="molecule type" value="Genomic_DNA"/>
</dbReference>
<keyword evidence="8" id="KW-0732">Signal</keyword>
<protein>
    <submittedName>
        <fullName evidence="9">Type I secretion outer membrane protein, TolC</fullName>
    </submittedName>
</protein>
<evidence type="ECO:0000256" key="1">
    <source>
        <dbReference type="ARBA" id="ARBA00004442"/>
    </source>
</evidence>
<reference evidence="9 10" key="2">
    <citation type="journal article" date="2013" name="Int. J. Syst. Evol. Microbiol.">
        <title>Methylophaga nitratireducenticrescens sp. nov. and Methylophaga frappieri sp. nov., isolated from the biofilm of the methanol-fed denitrification system treating the seawater at the Montreal Biodome.</title>
        <authorList>
            <person name="Villeneuve C."/>
            <person name="Martineau C."/>
            <person name="Mauffrey F."/>
            <person name="Villemur R."/>
        </authorList>
    </citation>
    <scope>NUCLEOTIDE SEQUENCE [LARGE SCALE GENOMIC DNA]</scope>
    <source>
        <strain evidence="9 10">JAM1</strain>
    </source>
</reference>
<dbReference type="STRING" id="754476.Q7A_1654"/>
<sequence length="443" mass="49560">MRLLTKHLSFLVFCLFSMTEVQAINLVEAYTLARDNDPAFKAAFYAHQAGQEFKALGRSNLLPVITASYSRYKNHADIDFENGLISRTEERKYASQTASVQLRQPLINFDGYARYKQGVAQTALSDQEFAIREQELILRVFNRYAAVLYAEDMLGLAKTKRAAYAAQKQANLFMFENGEGTKTDILESQAKYDLAEADIVEAQNILNDARTTLNRVLGRKVDEIQPLIEDFATLPVEPINLEQWESLALKSNLELAAQRHSLEVAEQEVNRSKAAYMPRLDAVMSWNNNVSDTTNTYNQDATVNSIGLQFTLPIYSGGATPARVSQSKANLLKAKAEFDEKANTVIIELQKQFNLVLDSKLRLTALTTAVNSAQLLVKATHKSIKGGTRTNIDVLNAESQLFEAKGDLLLARYNYLQSYLNLKKVTGTLGFDDLQIVAAQFKN</sequence>
<reference evidence="9 10" key="1">
    <citation type="journal article" date="2012" name="J. Bacteriol.">
        <title>Complete genome sequences of Methylophaga sp. strain JAM1 and Methylophaga sp. strain JAM7.</title>
        <authorList>
            <person name="Villeneuve C."/>
            <person name="Martineau C."/>
            <person name="Mauffrey F."/>
            <person name="Villemur R."/>
        </authorList>
    </citation>
    <scope>NUCLEOTIDE SEQUENCE [LARGE SCALE GENOMIC DNA]</scope>
    <source>
        <strain evidence="9 10">JAM1</strain>
    </source>
</reference>
<evidence type="ECO:0000256" key="8">
    <source>
        <dbReference type="SAM" id="SignalP"/>
    </source>
</evidence>
<keyword evidence="5" id="KW-0812">Transmembrane</keyword>
<keyword evidence="7" id="KW-0998">Cell outer membrane</keyword>
<dbReference type="InterPro" id="IPR003423">
    <property type="entry name" value="OMP_efflux"/>
</dbReference>
<dbReference type="Pfam" id="PF02321">
    <property type="entry name" value="OEP"/>
    <property type="match status" value="2"/>
</dbReference>
<dbReference type="PANTHER" id="PTHR30026:SF20">
    <property type="entry name" value="OUTER MEMBRANE PROTEIN TOLC"/>
    <property type="match status" value="1"/>
</dbReference>
<organism evidence="9 10">
    <name type="scientific">Methylophaga nitratireducenticrescens</name>
    <dbReference type="NCBI Taxonomy" id="754476"/>
    <lineage>
        <taxon>Bacteria</taxon>
        <taxon>Pseudomonadati</taxon>
        <taxon>Pseudomonadota</taxon>
        <taxon>Gammaproteobacteria</taxon>
        <taxon>Thiotrichales</taxon>
        <taxon>Piscirickettsiaceae</taxon>
        <taxon>Methylophaga</taxon>
    </lineage>
</organism>
<evidence type="ECO:0000256" key="7">
    <source>
        <dbReference type="ARBA" id="ARBA00023237"/>
    </source>
</evidence>
<keyword evidence="3" id="KW-0813">Transport</keyword>
<dbReference type="RefSeq" id="WP_014706851.1">
    <property type="nucleotide sequence ID" value="NC_017857.3"/>
</dbReference>
<evidence type="ECO:0000256" key="4">
    <source>
        <dbReference type="ARBA" id="ARBA00022452"/>
    </source>
</evidence>
<evidence type="ECO:0000313" key="10">
    <source>
        <dbReference type="Proteomes" id="UP000009144"/>
    </source>
</evidence>
<dbReference type="NCBIfam" id="TIGR01844">
    <property type="entry name" value="type_I_sec_TolC"/>
    <property type="match status" value="1"/>
</dbReference>
<dbReference type="Gene3D" id="1.20.1600.10">
    <property type="entry name" value="Outer membrane efflux proteins (OEP)"/>
    <property type="match status" value="1"/>
</dbReference>
<evidence type="ECO:0000313" key="9">
    <source>
        <dbReference type="EMBL" id="AFI84478.1"/>
    </source>
</evidence>
<comment type="similarity">
    <text evidence="2">Belongs to the outer membrane factor (OMF) (TC 1.B.17) family.</text>
</comment>
<dbReference type="GO" id="GO:0015562">
    <property type="term" value="F:efflux transmembrane transporter activity"/>
    <property type="evidence" value="ECO:0007669"/>
    <property type="project" value="InterPro"/>
</dbReference>
<keyword evidence="6" id="KW-0472">Membrane</keyword>
<dbReference type="eggNOG" id="COG1538">
    <property type="taxonomic scope" value="Bacteria"/>
</dbReference>
<dbReference type="HOGENOM" id="CLU_012817_0_2_6"/>
<feature type="signal peptide" evidence="8">
    <location>
        <begin position="1"/>
        <end position="23"/>
    </location>
</feature>
<feature type="chain" id="PRO_5003653822" evidence="8">
    <location>
        <begin position="24"/>
        <end position="443"/>
    </location>
</feature>
<name>I1XJA9_METNJ</name>
<accession>I1XJA9</accession>
<dbReference type="InterPro" id="IPR010130">
    <property type="entry name" value="T1SS_OMP_TolC"/>
</dbReference>
<gene>
    <name evidence="9" type="ordered locus">Q7A_1654</name>
</gene>
<dbReference type="Proteomes" id="UP000009144">
    <property type="component" value="Chromosome"/>
</dbReference>
<evidence type="ECO:0000256" key="2">
    <source>
        <dbReference type="ARBA" id="ARBA00007613"/>
    </source>
</evidence>
<dbReference type="SUPFAM" id="SSF56954">
    <property type="entry name" value="Outer membrane efflux proteins (OEP)"/>
    <property type="match status" value="1"/>
</dbReference>
<dbReference type="GO" id="GO:1990281">
    <property type="term" value="C:efflux pump complex"/>
    <property type="evidence" value="ECO:0007669"/>
    <property type="project" value="TreeGrafter"/>
</dbReference>